<evidence type="ECO:0000313" key="2">
    <source>
        <dbReference type="Proteomes" id="UP000191010"/>
    </source>
</evidence>
<protein>
    <submittedName>
        <fullName evidence="1">Mobilization protein</fullName>
    </submittedName>
</protein>
<dbReference type="RefSeq" id="WP_228385153.1">
    <property type="nucleotide sequence ID" value="NZ_CP019952.1"/>
</dbReference>
<keyword evidence="2" id="KW-1185">Reference proteome</keyword>
<dbReference type="Proteomes" id="UP000191010">
    <property type="component" value="Chromosome"/>
</dbReference>
<accession>A0ABM6J6X9</accession>
<organism evidence="1 2">
    <name type="scientific">Pseudomonas parafulva</name>
    <dbReference type="NCBI Taxonomy" id="157782"/>
    <lineage>
        <taxon>Bacteria</taxon>
        <taxon>Pseudomonadati</taxon>
        <taxon>Pseudomonadota</taxon>
        <taxon>Gammaproteobacteria</taxon>
        <taxon>Pseudomonadales</taxon>
        <taxon>Pseudomonadaceae</taxon>
        <taxon>Pseudomonas</taxon>
    </lineage>
</organism>
<reference evidence="1 2" key="1">
    <citation type="submission" date="2017-02" db="EMBL/GenBank/DDBJ databases">
        <authorList>
            <person name="Guo L."/>
        </authorList>
    </citation>
    <scope>NUCLEOTIDE SEQUENCE [LARGE SCALE GENOMIC DNA]</scope>
    <source>
        <strain evidence="1 2">PRS09-11288</strain>
    </source>
</reference>
<name>A0ABM6J6X9_9PSED</name>
<sequence length="89" mass="10208">MRRWILDAIRIGLTHASQFGISEIDQLGESNYQLLTLGKNLNQIARALNIGHYKPVTIQRIDSLKRLIDRHTTAVNRAIQASLERWSLD</sequence>
<gene>
    <name evidence="1" type="ORF">B2J77_19385</name>
</gene>
<evidence type="ECO:0000313" key="1">
    <source>
        <dbReference type="EMBL" id="AQW70231.1"/>
    </source>
</evidence>
<proteinExistence type="predicted"/>
<dbReference type="EMBL" id="CP019952">
    <property type="protein sequence ID" value="AQW70231.1"/>
    <property type="molecule type" value="Genomic_DNA"/>
</dbReference>